<evidence type="ECO:0000313" key="4">
    <source>
        <dbReference type="EMBL" id="PWN57075.1"/>
    </source>
</evidence>
<evidence type="ECO:0000259" key="2">
    <source>
        <dbReference type="PROSITE" id="PS50404"/>
    </source>
</evidence>
<dbReference type="SFLD" id="SFLDS00019">
    <property type="entry name" value="Glutathione_Transferase_(cytos"/>
    <property type="match status" value="1"/>
</dbReference>
<keyword evidence="4" id="KW-0413">Isomerase</keyword>
<dbReference type="InterPro" id="IPR004045">
    <property type="entry name" value="Glutathione_S-Trfase_N"/>
</dbReference>
<dbReference type="RefSeq" id="WP_109719155.1">
    <property type="nucleotide sequence ID" value="NZ_QEQK01000003.1"/>
</dbReference>
<dbReference type="EMBL" id="QEQK01000003">
    <property type="protein sequence ID" value="PWN57075.1"/>
    <property type="molecule type" value="Genomic_DNA"/>
</dbReference>
<keyword evidence="5" id="KW-1185">Reference proteome</keyword>
<protein>
    <submittedName>
        <fullName evidence="4">Maleylacetoacetate isomerase</fullName>
    </submittedName>
</protein>
<gene>
    <name evidence="4" type="primary">maiA</name>
    <name evidence="4" type="ORF">DEH80_03840</name>
</gene>
<feature type="domain" description="GST C-terminal" evidence="3">
    <location>
        <begin position="87"/>
        <end position="214"/>
    </location>
</feature>
<dbReference type="PANTHER" id="PTHR42673">
    <property type="entry name" value="MALEYLACETOACETATE ISOMERASE"/>
    <property type="match status" value="1"/>
</dbReference>
<dbReference type="InterPro" id="IPR010987">
    <property type="entry name" value="Glutathione-S-Trfase_C-like"/>
</dbReference>
<comment type="similarity">
    <text evidence="1">Belongs to the GST superfamily. Zeta family.</text>
</comment>
<dbReference type="OrthoDB" id="509852at2"/>
<proteinExistence type="inferred from homology"/>
<evidence type="ECO:0000259" key="3">
    <source>
        <dbReference type="PROSITE" id="PS50405"/>
    </source>
</evidence>
<dbReference type="PROSITE" id="PS50405">
    <property type="entry name" value="GST_CTER"/>
    <property type="match status" value="1"/>
</dbReference>
<dbReference type="GO" id="GO:0016034">
    <property type="term" value="F:maleylacetoacetate isomerase activity"/>
    <property type="evidence" value="ECO:0007669"/>
    <property type="project" value="TreeGrafter"/>
</dbReference>
<organism evidence="4 5">
    <name type="scientific">Abyssibacter profundi</name>
    <dbReference type="NCBI Taxonomy" id="2182787"/>
    <lineage>
        <taxon>Bacteria</taxon>
        <taxon>Pseudomonadati</taxon>
        <taxon>Pseudomonadota</taxon>
        <taxon>Gammaproteobacteria</taxon>
        <taxon>Chromatiales</taxon>
        <taxon>Oceanococcaceae</taxon>
        <taxon>Abyssibacter</taxon>
    </lineage>
</organism>
<dbReference type="SUPFAM" id="SSF47616">
    <property type="entry name" value="GST C-terminal domain-like"/>
    <property type="match status" value="1"/>
</dbReference>
<feature type="domain" description="GST N-terminal" evidence="2">
    <location>
        <begin position="1"/>
        <end position="82"/>
    </location>
</feature>
<dbReference type="PROSITE" id="PS50404">
    <property type="entry name" value="GST_NTER"/>
    <property type="match status" value="1"/>
</dbReference>
<dbReference type="Gene3D" id="1.20.1050.10">
    <property type="match status" value="1"/>
</dbReference>
<dbReference type="GO" id="GO:0006559">
    <property type="term" value="P:L-phenylalanine catabolic process"/>
    <property type="evidence" value="ECO:0007669"/>
    <property type="project" value="TreeGrafter"/>
</dbReference>
<dbReference type="InterPro" id="IPR036249">
    <property type="entry name" value="Thioredoxin-like_sf"/>
</dbReference>
<dbReference type="InterPro" id="IPR036282">
    <property type="entry name" value="Glutathione-S-Trfase_C_sf"/>
</dbReference>
<name>A0A363UNU2_9GAMM</name>
<dbReference type="GO" id="GO:0006749">
    <property type="term" value="P:glutathione metabolic process"/>
    <property type="evidence" value="ECO:0007669"/>
    <property type="project" value="TreeGrafter"/>
</dbReference>
<dbReference type="InterPro" id="IPR040079">
    <property type="entry name" value="Glutathione_S-Trfase"/>
</dbReference>
<dbReference type="AlphaFoldDB" id="A0A363UNU2"/>
<dbReference type="NCBIfam" id="TIGR01262">
    <property type="entry name" value="maiA"/>
    <property type="match status" value="1"/>
</dbReference>
<comment type="caution">
    <text evidence="4">The sequence shown here is derived from an EMBL/GenBank/DDBJ whole genome shotgun (WGS) entry which is preliminary data.</text>
</comment>
<dbReference type="Proteomes" id="UP000251800">
    <property type="component" value="Unassembled WGS sequence"/>
</dbReference>
<dbReference type="GO" id="GO:0005737">
    <property type="term" value="C:cytoplasm"/>
    <property type="evidence" value="ECO:0007669"/>
    <property type="project" value="InterPro"/>
</dbReference>
<evidence type="ECO:0000313" key="5">
    <source>
        <dbReference type="Proteomes" id="UP000251800"/>
    </source>
</evidence>
<dbReference type="SFLD" id="SFLDG00358">
    <property type="entry name" value="Main_(cytGST)"/>
    <property type="match status" value="1"/>
</dbReference>
<dbReference type="GO" id="GO:0004364">
    <property type="term" value="F:glutathione transferase activity"/>
    <property type="evidence" value="ECO:0007669"/>
    <property type="project" value="TreeGrafter"/>
</dbReference>
<dbReference type="InterPro" id="IPR005955">
    <property type="entry name" value="GST_Zeta"/>
</dbReference>
<evidence type="ECO:0000256" key="1">
    <source>
        <dbReference type="ARBA" id="ARBA00010007"/>
    </source>
</evidence>
<dbReference type="Gene3D" id="3.40.30.10">
    <property type="entry name" value="Glutaredoxin"/>
    <property type="match status" value="1"/>
</dbReference>
<dbReference type="SUPFAM" id="SSF52833">
    <property type="entry name" value="Thioredoxin-like"/>
    <property type="match status" value="1"/>
</dbReference>
<accession>A0A363UNU2</accession>
<sequence>MLKLYTNYRSVSTHRVRIALNHKGVPYEPVYVDSDAGEHLKMEYLWLNPQGLVPALVVDQNLIITQSFAILEYLDERYPERPLLPEDVRQRAKIRSFAQVAVADMNPLNIVRVFRYMRDQMQVPFDARRKWFEHWAHKGFAAMEWMLAQEPEQDFAFGMSPTLADVCLVPQVHNGLATGLDLSDYTNLRRVYRSCLSLSAFQAAAPETQSDTLKS</sequence>
<dbReference type="PANTHER" id="PTHR42673:SF4">
    <property type="entry name" value="MALEYLACETOACETATE ISOMERASE"/>
    <property type="match status" value="1"/>
</dbReference>
<reference evidence="4 5" key="1">
    <citation type="submission" date="2018-05" db="EMBL/GenBank/DDBJ databases">
        <title>Abyssibacter profundi OUC007T gen. nov., sp. nov, a marine bacterium isolated from seawater of the Mariana Trench.</title>
        <authorList>
            <person name="Zhou S."/>
        </authorList>
    </citation>
    <scope>NUCLEOTIDE SEQUENCE [LARGE SCALE GENOMIC DNA]</scope>
    <source>
        <strain evidence="4 5">OUC007</strain>
    </source>
</reference>
<dbReference type="Pfam" id="PF02798">
    <property type="entry name" value="GST_N"/>
    <property type="match status" value="1"/>
</dbReference>